<evidence type="ECO:0000256" key="5">
    <source>
        <dbReference type="ARBA" id="ARBA00022692"/>
    </source>
</evidence>
<dbReference type="InterPro" id="IPR020846">
    <property type="entry name" value="MFS_dom"/>
</dbReference>
<keyword evidence="6 9" id="KW-1133">Transmembrane helix</keyword>
<dbReference type="InterPro" id="IPR005828">
    <property type="entry name" value="MFS_sugar_transport-like"/>
</dbReference>
<keyword evidence="12" id="KW-1185">Reference proteome</keyword>
<reference evidence="11 12" key="1">
    <citation type="submission" date="2024-09" db="EMBL/GenBank/DDBJ databases">
        <authorList>
            <person name="Sun Q."/>
            <person name="Mori K."/>
        </authorList>
    </citation>
    <scope>NUCLEOTIDE SEQUENCE [LARGE SCALE GENOMIC DNA]</scope>
    <source>
        <strain evidence="11 12">JCM 11201</strain>
    </source>
</reference>
<organism evidence="11 12">
    <name type="scientific">Ectobacillus funiculus</name>
    <dbReference type="NCBI Taxonomy" id="137993"/>
    <lineage>
        <taxon>Bacteria</taxon>
        <taxon>Bacillati</taxon>
        <taxon>Bacillota</taxon>
        <taxon>Bacilli</taxon>
        <taxon>Bacillales</taxon>
        <taxon>Bacillaceae</taxon>
        <taxon>Ectobacillus</taxon>
    </lineage>
</organism>
<dbReference type="InterPro" id="IPR005829">
    <property type="entry name" value="Sugar_transporter_CS"/>
</dbReference>
<dbReference type="NCBIfam" id="TIGR00879">
    <property type="entry name" value="SP"/>
    <property type="match status" value="1"/>
</dbReference>
<accession>A0ABV5WI50</accession>
<name>A0ABV5WI50_9BACI</name>
<feature type="transmembrane region" description="Helical" evidence="9">
    <location>
        <begin position="172"/>
        <end position="194"/>
    </location>
</feature>
<comment type="caution">
    <text evidence="11">The sequence shown here is derived from an EMBL/GenBank/DDBJ whole genome shotgun (WGS) entry which is preliminary data.</text>
</comment>
<evidence type="ECO:0000256" key="3">
    <source>
        <dbReference type="ARBA" id="ARBA00022448"/>
    </source>
</evidence>
<keyword evidence="5 9" id="KW-0812">Transmembrane</keyword>
<dbReference type="PRINTS" id="PR00171">
    <property type="entry name" value="SUGRTRNSPORT"/>
</dbReference>
<feature type="transmembrane region" description="Helical" evidence="9">
    <location>
        <begin position="389"/>
        <end position="409"/>
    </location>
</feature>
<comment type="similarity">
    <text evidence="2 8">Belongs to the major facilitator superfamily. Sugar transporter (TC 2.A.1.1) family.</text>
</comment>
<dbReference type="InterPro" id="IPR050820">
    <property type="entry name" value="MFS_Sugar_Transporter"/>
</dbReference>
<dbReference type="InterPro" id="IPR047984">
    <property type="entry name" value="XylE-like"/>
</dbReference>
<feature type="transmembrane region" description="Helical" evidence="9">
    <location>
        <begin position="113"/>
        <end position="134"/>
    </location>
</feature>
<feature type="transmembrane region" description="Helical" evidence="9">
    <location>
        <begin position="146"/>
        <end position="166"/>
    </location>
</feature>
<gene>
    <name evidence="11" type="ORF">ACFFMS_18245</name>
</gene>
<feature type="transmembrane region" description="Helical" evidence="9">
    <location>
        <begin position="351"/>
        <end position="377"/>
    </location>
</feature>
<protein>
    <submittedName>
        <fullName evidence="11">Sugar porter family MFS transporter</fullName>
    </submittedName>
</protein>
<evidence type="ECO:0000256" key="2">
    <source>
        <dbReference type="ARBA" id="ARBA00010992"/>
    </source>
</evidence>
<feature type="transmembrane region" description="Helical" evidence="9">
    <location>
        <begin position="323"/>
        <end position="345"/>
    </location>
</feature>
<dbReference type="PROSITE" id="PS00216">
    <property type="entry name" value="SUGAR_TRANSPORT_1"/>
    <property type="match status" value="1"/>
</dbReference>
<evidence type="ECO:0000313" key="12">
    <source>
        <dbReference type="Proteomes" id="UP001589609"/>
    </source>
</evidence>
<evidence type="ECO:0000256" key="9">
    <source>
        <dbReference type="SAM" id="Phobius"/>
    </source>
</evidence>
<evidence type="ECO:0000313" key="11">
    <source>
        <dbReference type="EMBL" id="MFB9760302.1"/>
    </source>
</evidence>
<evidence type="ECO:0000256" key="7">
    <source>
        <dbReference type="ARBA" id="ARBA00023136"/>
    </source>
</evidence>
<dbReference type="Gene3D" id="1.20.1250.20">
    <property type="entry name" value="MFS general substrate transporter like domains"/>
    <property type="match status" value="1"/>
</dbReference>
<dbReference type="PROSITE" id="PS00217">
    <property type="entry name" value="SUGAR_TRANSPORT_2"/>
    <property type="match status" value="1"/>
</dbReference>
<dbReference type="InterPro" id="IPR003663">
    <property type="entry name" value="Sugar/inositol_transpt"/>
</dbReference>
<dbReference type="PANTHER" id="PTHR48023">
    <property type="entry name" value="D-XYLOSE-PROTON SYMPORTER-LIKE 2"/>
    <property type="match status" value="1"/>
</dbReference>
<comment type="subcellular location">
    <subcellularLocation>
        <location evidence="1">Cell membrane</location>
        <topology evidence="1">Multi-pass membrane protein</topology>
    </subcellularLocation>
</comment>
<evidence type="ECO:0000256" key="8">
    <source>
        <dbReference type="RuleBase" id="RU003346"/>
    </source>
</evidence>
<dbReference type="PANTHER" id="PTHR48023:SF4">
    <property type="entry name" value="D-XYLOSE-PROTON SYMPORTER-LIKE 2"/>
    <property type="match status" value="1"/>
</dbReference>
<feature type="transmembrane region" description="Helical" evidence="9">
    <location>
        <begin position="83"/>
        <end position="101"/>
    </location>
</feature>
<feature type="transmembrane region" description="Helical" evidence="9">
    <location>
        <begin position="256"/>
        <end position="278"/>
    </location>
</feature>
<dbReference type="InterPro" id="IPR036259">
    <property type="entry name" value="MFS_trans_sf"/>
</dbReference>
<dbReference type="Pfam" id="PF00083">
    <property type="entry name" value="Sugar_tr"/>
    <property type="match status" value="1"/>
</dbReference>
<dbReference type="PROSITE" id="PS50850">
    <property type="entry name" value="MFS"/>
    <property type="match status" value="1"/>
</dbReference>
<evidence type="ECO:0000259" key="10">
    <source>
        <dbReference type="PROSITE" id="PS50850"/>
    </source>
</evidence>
<evidence type="ECO:0000256" key="4">
    <source>
        <dbReference type="ARBA" id="ARBA00022475"/>
    </source>
</evidence>
<dbReference type="RefSeq" id="WP_379950622.1">
    <property type="nucleotide sequence ID" value="NZ_JBHMAF010000120.1"/>
</dbReference>
<dbReference type="Proteomes" id="UP001589609">
    <property type="component" value="Unassembled WGS sequence"/>
</dbReference>
<proteinExistence type="inferred from homology"/>
<evidence type="ECO:0000256" key="1">
    <source>
        <dbReference type="ARBA" id="ARBA00004651"/>
    </source>
</evidence>
<feature type="transmembrane region" description="Helical" evidence="9">
    <location>
        <begin position="415"/>
        <end position="436"/>
    </location>
</feature>
<feature type="transmembrane region" description="Helical" evidence="9">
    <location>
        <begin position="47"/>
        <end position="71"/>
    </location>
</feature>
<keyword evidence="7 9" id="KW-0472">Membrane</keyword>
<keyword evidence="4" id="KW-1003">Cell membrane</keyword>
<dbReference type="CDD" id="cd17359">
    <property type="entry name" value="MFS_XylE_like"/>
    <property type="match status" value="1"/>
</dbReference>
<feature type="domain" description="Major facilitator superfamily (MFS) profile" evidence="10">
    <location>
        <begin position="14"/>
        <end position="444"/>
    </location>
</feature>
<dbReference type="EMBL" id="JBHMAF010000120">
    <property type="protein sequence ID" value="MFB9760302.1"/>
    <property type="molecule type" value="Genomic_DNA"/>
</dbReference>
<sequence length="472" mass="51289">MGKHRNPNSFLRTIAFVATFGGILFGYDTGVINGALPYMSGENQLNLTPVTEGLVTSTLLFGAAFGAVFGGQLSDRYGRRKNLLYLAVLFFLATLGCTLAPNVTAMVICRTLLGLAVGAASVIVPAFLAEMAPANQRGRMVTMQDLMVVTGQLLAYIFNAILGNTMGDDAGVWRYMLVIATLPAVFLWFGMLIVPESPRWLASKGKMGDALRVLQRVREENQVKSEFSDIQTAVSEESGNKQATLKELAVPWVRRIVFLGIGISIVQQITGVNSIMYYGTEILKNSGFNTEGALIANIANGIVSVLAVFVGIWLLGKFGRRPMLLTGLIGTTTSLLLIGIFSSALEGSPALPFVVLSLTVTFLAFQQGAISPVTWLMLSEIFPLRLRGLGMGVSVFCLWIVNFLIGLMFPVLLAHIGLSTTFFIFTALGILAIAFVKKYLPETKGRTLEQLEHYFRTYGGQDPRIDTIREAK</sequence>
<dbReference type="SUPFAM" id="SSF103473">
    <property type="entry name" value="MFS general substrate transporter"/>
    <property type="match status" value="1"/>
</dbReference>
<feature type="transmembrane region" description="Helical" evidence="9">
    <location>
        <begin position="298"/>
        <end position="316"/>
    </location>
</feature>
<keyword evidence="3 8" id="KW-0813">Transport</keyword>
<evidence type="ECO:0000256" key="6">
    <source>
        <dbReference type="ARBA" id="ARBA00022989"/>
    </source>
</evidence>
<feature type="transmembrane region" description="Helical" evidence="9">
    <location>
        <begin position="9"/>
        <end position="27"/>
    </location>
</feature>